<keyword evidence="6 7" id="KW-0472">Membrane</keyword>
<dbReference type="PROSITE" id="PS50928">
    <property type="entry name" value="ABC_TM1"/>
    <property type="match status" value="1"/>
</dbReference>
<dbReference type="PANTHER" id="PTHR30193:SF37">
    <property type="entry name" value="INNER MEMBRANE ABC TRANSPORTER PERMEASE PROTEIN YCJO"/>
    <property type="match status" value="1"/>
</dbReference>
<keyword evidence="5 7" id="KW-1133">Transmembrane helix</keyword>
<keyword evidence="10" id="KW-1185">Reference proteome</keyword>
<gene>
    <name evidence="9" type="ORF">I0Q91_00840</name>
</gene>
<protein>
    <submittedName>
        <fullName evidence="9">Sugar ABC transporter permease</fullName>
    </submittedName>
</protein>
<name>A0A931F935_9FIRM</name>
<keyword evidence="3" id="KW-1003">Cell membrane</keyword>
<dbReference type="InterPro" id="IPR035906">
    <property type="entry name" value="MetI-like_sf"/>
</dbReference>
<evidence type="ECO:0000256" key="3">
    <source>
        <dbReference type="ARBA" id="ARBA00022475"/>
    </source>
</evidence>
<dbReference type="EMBL" id="JADPIE010000001">
    <property type="protein sequence ID" value="MBF8435612.1"/>
    <property type="molecule type" value="Genomic_DNA"/>
</dbReference>
<proteinExistence type="inferred from homology"/>
<dbReference type="Pfam" id="PF00528">
    <property type="entry name" value="BPD_transp_1"/>
    <property type="match status" value="1"/>
</dbReference>
<dbReference type="GO" id="GO:0055085">
    <property type="term" value="P:transmembrane transport"/>
    <property type="evidence" value="ECO:0007669"/>
    <property type="project" value="InterPro"/>
</dbReference>
<reference evidence="9" key="1">
    <citation type="submission" date="2020-11" db="EMBL/GenBank/DDBJ databases">
        <title>Halonatronomonas betainensis gen. nov., sp. nov. a novel haloalkaliphilic representative of the family Halanaerobiacae capable of betaine degradation.</title>
        <authorList>
            <person name="Boltyanskaya Y."/>
            <person name="Kevbrin V."/>
            <person name="Detkova E."/>
            <person name="Grouzdev D.S."/>
            <person name="Koziaeva V."/>
            <person name="Zhilina T."/>
        </authorList>
    </citation>
    <scope>NUCLEOTIDE SEQUENCE</scope>
    <source>
        <strain evidence="9">Z-7014</strain>
    </source>
</reference>
<evidence type="ECO:0000256" key="5">
    <source>
        <dbReference type="ARBA" id="ARBA00022989"/>
    </source>
</evidence>
<dbReference type="SUPFAM" id="SSF161098">
    <property type="entry name" value="MetI-like"/>
    <property type="match status" value="1"/>
</dbReference>
<evidence type="ECO:0000256" key="6">
    <source>
        <dbReference type="ARBA" id="ARBA00023136"/>
    </source>
</evidence>
<comment type="subcellular location">
    <subcellularLocation>
        <location evidence="1 7">Cell membrane</location>
        <topology evidence="1 7">Multi-pass membrane protein</topology>
    </subcellularLocation>
</comment>
<organism evidence="9 10">
    <name type="scientific">Halonatronomonas betaini</name>
    <dbReference type="NCBI Taxonomy" id="2778430"/>
    <lineage>
        <taxon>Bacteria</taxon>
        <taxon>Bacillati</taxon>
        <taxon>Bacillota</taxon>
        <taxon>Clostridia</taxon>
        <taxon>Halanaerobiales</taxon>
        <taxon>Halarsenatibacteraceae</taxon>
        <taxon>Halonatronomonas</taxon>
    </lineage>
</organism>
<comment type="similarity">
    <text evidence="7">Belongs to the binding-protein-dependent transport system permease family.</text>
</comment>
<dbReference type="CDD" id="cd06261">
    <property type="entry name" value="TM_PBP2"/>
    <property type="match status" value="1"/>
</dbReference>
<evidence type="ECO:0000313" key="10">
    <source>
        <dbReference type="Proteomes" id="UP000621436"/>
    </source>
</evidence>
<feature type="domain" description="ABC transmembrane type-1" evidence="8">
    <location>
        <begin position="72"/>
        <end position="286"/>
    </location>
</feature>
<evidence type="ECO:0000256" key="1">
    <source>
        <dbReference type="ARBA" id="ARBA00004651"/>
    </source>
</evidence>
<dbReference type="GO" id="GO:0005886">
    <property type="term" value="C:plasma membrane"/>
    <property type="evidence" value="ECO:0007669"/>
    <property type="project" value="UniProtKB-SubCell"/>
</dbReference>
<dbReference type="AlphaFoldDB" id="A0A931F935"/>
<feature type="transmembrane region" description="Helical" evidence="7">
    <location>
        <begin position="159"/>
        <end position="182"/>
    </location>
</feature>
<feature type="transmembrane region" description="Helical" evidence="7">
    <location>
        <begin position="109"/>
        <end position="129"/>
    </location>
</feature>
<keyword evidence="2 7" id="KW-0813">Transport</keyword>
<feature type="transmembrane region" description="Helical" evidence="7">
    <location>
        <begin position="203"/>
        <end position="225"/>
    </location>
</feature>
<feature type="transmembrane region" description="Helical" evidence="7">
    <location>
        <begin position="76"/>
        <end position="97"/>
    </location>
</feature>
<accession>A0A931F935</accession>
<comment type="caution">
    <text evidence="9">The sequence shown here is derived from an EMBL/GenBank/DDBJ whole genome shotgun (WGS) entry which is preliminary data.</text>
</comment>
<dbReference type="InterPro" id="IPR051393">
    <property type="entry name" value="ABC_transporter_permease"/>
</dbReference>
<evidence type="ECO:0000256" key="2">
    <source>
        <dbReference type="ARBA" id="ARBA00022448"/>
    </source>
</evidence>
<keyword evidence="4 7" id="KW-0812">Transmembrane</keyword>
<evidence type="ECO:0000256" key="7">
    <source>
        <dbReference type="RuleBase" id="RU363032"/>
    </source>
</evidence>
<evidence type="ECO:0000259" key="8">
    <source>
        <dbReference type="PROSITE" id="PS50928"/>
    </source>
</evidence>
<dbReference type="PANTHER" id="PTHR30193">
    <property type="entry name" value="ABC TRANSPORTER PERMEASE PROTEIN"/>
    <property type="match status" value="1"/>
</dbReference>
<dbReference type="Gene3D" id="1.10.3720.10">
    <property type="entry name" value="MetI-like"/>
    <property type="match status" value="1"/>
</dbReference>
<dbReference type="InterPro" id="IPR000515">
    <property type="entry name" value="MetI-like"/>
</dbReference>
<feature type="transmembrane region" description="Helical" evidence="7">
    <location>
        <begin position="263"/>
        <end position="285"/>
    </location>
</feature>
<dbReference type="Proteomes" id="UP000621436">
    <property type="component" value="Unassembled WGS sequence"/>
</dbReference>
<sequence>MNRNKTISSFLNGVLYLTPALIILITFRIYPIIKSFTMSFYTSYNYFTNEVYEYGLDNFRYIFSDPEFFRALQNTLVIVLGVVPMSIIISIFIAYFLNKNIKFSALFRGIYFMPFVTSAAAIAVVWRWLYNSRFGLINYFISILNLDPIGWLIDPNWALISLIILTIWRSLGFNIIILLVGMQNINKSYIEAAKIDGANEGKLFMKIILPLLSPTILFLVLLNTIDAFKIFSEVYTLFNKRPGPLNSALTMVYYIYDKFSHQYAYGVASAAALVLFIIILLVTLIQSKFAKRKVHYR</sequence>
<feature type="transmembrane region" description="Helical" evidence="7">
    <location>
        <begin position="6"/>
        <end position="30"/>
    </location>
</feature>
<evidence type="ECO:0000313" key="9">
    <source>
        <dbReference type="EMBL" id="MBF8435612.1"/>
    </source>
</evidence>
<dbReference type="RefSeq" id="WP_270452255.1">
    <property type="nucleotide sequence ID" value="NZ_JADPIE010000001.1"/>
</dbReference>
<evidence type="ECO:0000256" key="4">
    <source>
        <dbReference type="ARBA" id="ARBA00022692"/>
    </source>
</evidence>